<evidence type="ECO:0000256" key="2">
    <source>
        <dbReference type="SAM" id="MobiDB-lite"/>
    </source>
</evidence>
<dbReference type="AlphaFoldDB" id="A0AAV0V049"/>
<evidence type="ECO:0000256" key="1">
    <source>
        <dbReference type="PROSITE-ProRule" id="PRU00076"/>
    </source>
</evidence>
<dbReference type="PROSITE" id="PS01186">
    <property type="entry name" value="EGF_2"/>
    <property type="match status" value="1"/>
</dbReference>
<feature type="region of interest" description="Disordered" evidence="2">
    <location>
        <begin position="285"/>
        <end position="315"/>
    </location>
</feature>
<keyword evidence="1" id="KW-1015">Disulfide bond</keyword>
<dbReference type="InterPro" id="IPR000742">
    <property type="entry name" value="EGF"/>
</dbReference>
<feature type="region of interest" description="Disordered" evidence="2">
    <location>
        <begin position="151"/>
        <end position="245"/>
    </location>
</feature>
<dbReference type="PROSITE" id="PS50026">
    <property type="entry name" value="EGF_3"/>
    <property type="match status" value="1"/>
</dbReference>
<reference evidence="6" key="1">
    <citation type="submission" date="2022-12" db="EMBL/GenBank/DDBJ databases">
        <authorList>
            <person name="Webb A."/>
        </authorList>
    </citation>
    <scope>NUCLEOTIDE SEQUENCE</scope>
    <source>
        <strain evidence="6">Hp1</strain>
    </source>
</reference>
<evidence type="ECO:0000256" key="3">
    <source>
        <dbReference type="SAM" id="Phobius"/>
    </source>
</evidence>
<feature type="signal peptide" evidence="4">
    <location>
        <begin position="1"/>
        <end position="18"/>
    </location>
</feature>
<sequence>MRVLGLLLLLTLQSAATATNSAAIDCVTNQDCSDGETCVAGDSATPVQSCVAGAVCGGSTSGNCPGNAESGQLACLLHEGIYKCLSIDRCDEYFGGSVCSAGCKVNGEQCSGHGSCSLLSMTSDATPHFGCTCLDGYSGDKCESGWSEGSSATSGSISRDSSGASSTSGSFSKGSGSSISTDSSNSASASDSFLKDSSSSMSSSASTSASTSSAGSMANLTSDTGEKATPHSANSGSTASETDSGGTSSAVFIIIGILAACTIVGALMFALFSRKKKREQEAEAGGFGASAASNGTPAALTSSGADTPKGNIVVM</sequence>
<dbReference type="Proteomes" id="UP001162031">
    <property type="component" value="Unassembled WGS sequence"/>
</dbReference>
<feature type="disulfide bond" evidence="1">
    <location>
        <begin position="133"/>
        <end position="142"/>
    </location>
</feature>
<dbReference type="Gene3D" id="2.10.25.10">
    <property type="entry name" value="Laminin"/>
    <property type="match status" value="1"/>
</dbReference>
<proteinExistence type="predicted"/>
<dbReference type="EMBL" id="CANTFL010001462">
    <property type="protein sequence ID" value="CAI5742077.1"/>
    <property type="molecule type" value="Genomic_DNA"/>
</dbReference>
<feature type="compositionally biased region" description="Low complexity" evidence="2">
    <location>
        <begin position="151"/>
        <end position="218"/>
    </location>
</feature>
<dbReference type="PROSITE" id="PS00022">
    <property type="entry name" value="EGF_1"/>
    <property type="match status" value="1"/>
</dbReference>
<keyword evidence="3" id="KW-0812">Transmembrane</keyword>
<evidence type="ECO:0000313" key="7">
    <source>
        <dbReference type="Proteomes" id="UP001162031"/>
    </source>
</evidence>
<evidence type="ECO:0000259" key="5">
    <source>
        <dbReference type="PROSITE" id="PS50026"/>
    </source>
</evidence>
<evidence type="ECO:0000256" key="4">
    <source>
        <dbReference type="SAM" id="SignalP"/>
    </source>
</evidence>
<comment type="caution">
    <text evidence="1">Lacks conserved residue(s) required for the propagation of feature annotation.</text>
</comment>
<gene>
    <name evidence="6" type="ORF">HBR001_LOCUS8800</name>
</gene>
<name>A0AAV0V049_HYABA</name>
<feature type="transmembrane region" description="Helical" evidence="3">
    <location>
        <begin position="250"/>
        <end position="272"/>
    </location>
</feature>
<keyword evidence="3" id="KW-1133">Transmembrane helix</keyword>
<feature type="domain" description="EGF-like" evidence="5">
    <location>
        <begin position="106"/>
        <end position="143"/>
    </location>
</feature>
<keyword evidence="4" id="KW-0732">Signal</keyword>
<comment type="caution">
    <text evidence="6">The sequence shown here is derived from an EMBL/GenBank/DDBJ whole genome shotgun (WGS) entry which is preliminary data.</text>
</comment>
<accession>A0AAV0V049</accession>
<protein>
    <recommendedName>
        <fullName evidence="5">EGF-like domain-containing protein</fullName>
    </recommendedName>
</protein>
<feature type="compositionally biased region" description="Polar residues" evidence="2">
    <location>
        <begin position="231"/>
        <end position="245"/>
    </location>
</feature>
<organism evidence="6 7">
    <name type="scientific">Hyaloperonospora brassicae</name>
    <name type="common">Brassica downy mildew</name>
    <name type="synonym">Peronospora brassicae</name>
    <dbReference type="NCBI Taxonomy" id="162125"/>
    <lineage>
        <taxon>Eukaryota</taxon>
        <taxon>Sar</taxon>
        <taxon>Stramenopiles</taxon>
        <taxon>Oomycota</taxon>
        <taxon>Peronosporomycetes</taxon>
        <taxon>Peronosporales</taxon>
        <taxon>Peronosporaceae</taxon>
        <taxon>Hyaloperonospora</taxon>
    </lineage>
</organism>
<keyword evidence="1" id="KW-0245">EGF-like domain</keyword>
<feature type="chain" id="PRO_5043695799" description="EGF-like domain-containing protein" evidence="4">
    <location>
        <begin position="19"/>
        <end position="315"/>
    </location>
</feature>
<evidence type="ECO:0000313" key="6">
    <source>
        <dbReference type="EMBL" id="CAI5742077.1"/>
    </source>
</evidence>
<keyword evidence="3" id="KW-0472">Membrane</keyword>
<keyword evidence="7" id="KW-1185">Reference proteome</keyword>